<dbReference type="GO" id="GO:0003677">
    <property type="term" value="F:DNA binding"/>
    <property type="evidence" value="ECO:0007669"/>
    <property type="project" value="InterPro"/>
</dbReference>
<dbReference type="InterPro" id="IPR050336">
    <property type="entry name" value="Chromosome_partition/occlusion"/>
</dbReference>
<keyword evidence="3" id="KW-0489">Methyltransferase</keyword>
<dbReference type="InterPro" id="IPR015840">
    <property type="entry name" value="DNA_MeTrfase_ParB"/>
</dbReference>
<dbReference type="GO" id="GO:0045881">
    <property type="term" value="P:positive regulation of sporulation resulting in formation of a cellular spore"/>
    <property type="evidence" value="ECO:0007669"/>
    <property type="project" value="TreeGrafter"/>
</dbReference>
<evidence type="ECO:0000313" key="9">
    <source>
        <dbReference type="Proteomes" id="UP000515861"/>
    </source>
</evidence>
<dbReference type="CDD" id="cd16403">
    <property type="entry name" value="ParB_N_like_MT"/>
    <property type="match status" value="1"/>
</dbReference>
<dbReference type="SMART" id="SM00470">
    <property type="entry name" value="ParB"/>
    <property type="match status" value="1"/>
</dbReference>
<protein>
    <recommendedName>
        <fullName evidence="2">site-specific DNA-methyltransferase (adenine-specific)</fullName>
        <ecNumber evidence="2">2.1.1.72</ecNumber>
    </recommendedName>
</protein>
<dbReference type="AlphaFoldDB" id="A0A7G9L660"/>
<comment type="similarity">
    <text evidence="1">Belongs to the N(4)/N(6)-methyltransferase family.</text>
</comment>
<dbReference type="Proteomes" id="UP000515861">
    <property type="component" value="Chromosome"/>
</dbReference>
<evidence type="ECO:0000256" key="4">
    <source>
        <dbReference type="ARBA" id="ARBA00022679"/>
    </source>
</evidence>
<dbReference type="GO" id="GO:0008170">
    <property type="term" value="F:N-methyltransferase activity"/>
    <property type="evidence" value="ECO:0007669"/>
    <property type="project" value="InterPro"/>
</dbReference>
<dbReference type="InterPro" id="IPR002941">
    <property type="entry name" value="DNA_methylase_N4/N6"/>
</dbReference>
<keyword evidence="5" id="KW-0949">S-adenosyl-L-methionine</keyword>
<evidence type="ECO:0000259" key="7">
    <source>
        <dbReference type="SMART" id="SM00470"/>
    </source>
</evidence>
<dbReference type="InterPro" id="IPR029063">
    <property type="entry name" value="SAM-dependent_MTases_sf"/>
</dbReference>
<proteinExistence type="inferred from homology"/>
<evidence type="ECO:0000256" key="6">
    <source>
        <dbReference type="ARBA" id="ARBA00047942"/>
    </source>
</evidence>
<dbReference type="SUPFAM" id="SSF110849">
    <property type="entry name" value="ParB/Sulfiredoxin"/>
    <property type="match status" value="1"/>
</dbReference>
<gene>
    <name evidence="8" type="ORF">H8M03_11540</name>
</gene>
<evidence type="ECO:0000256" key="3">
    <source>
        <dbReference type="ARBA" id="ARBA00022603"/>
    </source>
</evidence>
<evidence type="ECO:0000313" key="8">
    <source>
        <dbReference type="EMBL" id="QNM84109.1"/>
    </source>
</evidence>
<dbReference type="EMBL" id="CP060697">
    <property type="protein sequence ID" value="QNM84109.1"/>
    <property type="molecule type" value="Genomic_DNA"/>
</dbReference>
<dbReference type="InterPro" id="IPR002295">
    <property type="entry name" value="N4/N6-MTase_EcoPI_Mod-like"/>
</dbReference>
<organism evidence="8 9">
    <name type="scientific">Sphingomonas sabuli</name>
    <dbReference type="NCBI Taxonomy" id="2764186"/>
    <lineage>
        <taxon>Bacteria</taxon>
        <taxon>Pseudomonadati</taxon>
        <taxon>Pseudomonadota</taxon>
        <taxon>Alphaproteobacteria</taxon>
        <taxon>Sphingomonadales</taxon>
        <taxon>Sphingomonadaceae</taxon>
        <taxon>Sphingomonas</taxon>
    </lineage>
</organism>
<keyword evidence="4" id="KW-0808">Transferase</keyword>
<dbReference type="GO" id="GO:0005694">
    <property type="term" value="C:chromosome"/>
    <property type="evidence" value="ECO:0007669"/>
    <property type="project" value="TreeGrafter"/>
</dbReference>
<dbReference type="Gene3D" id="3.90.1530.10">
    <property type="entry name" value="Conserved hypothetical protein from pyrococcus furiosus pfu- 392566-001, ParB domain"/>
    <property type="match status" value="1"/>
</dbReference>
<dbReference type="PANTHER" id="PTHR33375">
    <property type="entry name" value="CHROMOSOME-PARTITIONING PROTEIN PARB-RELATED"/>
    <property type="match status" value="1"/>
</dbReference>
<dbReference type="SUPFAM" id="SSF53335">
    <property type="entry name" value="S-adenosyl-L-methionine-dependent methyltransferases"/>
    <property type="match status" value="1"/>
</dbReference>
<dbReference type="InterPro" id="IPR036086">
    <property type="entry name" value="ParB/Sulfiredoxin_sf"/>
</dbReference>
<sequence length="435" mass="47654">MAYRKVSELRPYERNARTHSKKQIRQIADSIERFGFTNPILIADDGSVIAGHGRLAAAKLLGLEEVSTLPLSHLSPDERRAYVLADNKLALNAGWDREILAIELQALVDLEFDVELTGFSLAEIDLVLDAASESSADGADQPEDEVPPIAEVTVSRQGDLWHLGRHRLLCGDSRKADHFALLLDGASADLVFTDPPYNVPIDGHVCGLGQVRHREFAMGAGEMSETAFTQFLTETLGNAAKCCRDGAIAYVCMDWRHMGELVTAGRSAFTEFKNLCVWNKTNGGMGAFYRSKHELVFVFKIGTAPHTNSFGLGETGRYRTNVWDYAGISSPTASRNEELAMHPTVKPVALIADAIRDCSRRGEIVLDCFGGSGSTLIAAEKTGRCARLIEFDPAYCDTIIRRWEKFTGKRAKLAGRDCFEDVAEQRSAPELGAAA</sequence>
<dbReference type="GO" id="GO:0032259">
    <property type="term" value="P:methylation"/>
    <property type="evidence" value="ECO:0007669"/>
    <property type="project" value="UniProtKB-KW"/>
</dbReference>
<dbReference type="Pfam" id="PF02195">
    <property type="entry name" value="ParB_N"/>
    <property type="match status" value="1"/>
</dbReference>
<reference evidence="8 9" key="1">
    <citation type="submission" date="2020-08" db="EMBL/GenBank/DDBJ databases">
        <title>Sphingomonas sp. sand1-3 16S ribosomal RNA gene Genome sequencing and assembly.</title>
        <authorList>
            <person name="Kang M."/>
        </authorList>
    </citation>
    <scope>NUCLEOTIDE SEQUENCE [LARGE SCALE GENOMIC DNA]</scope>
    <source>
        <strain evidence="9">sand1-3</strain>
    </source>
</reference>
<dbReference type="PROSITE" id="PS00092">
    <property type="entry name" value="N6_MTASE"/>
    <property type="match status" value="1"/>
</dbReference>
<dbReference type="Pfam" id="PF01555">
    <property type="entry name" value="N6_N4_Mtase"/>
    <property type="match status" value="1"/>
</dbReference>
<dbReference type="PRINTS" id="PR00506">
    <property type="entry name" value="D21N6MTFRASE"/>
</dbReference>
<evidence type="ECO:0000256" key="2">
    <source>
        <dbReference type="ARBA" id="ARBA00011900"/>
    </source>
</evidence>
<dbReference type="Gene3D" id="3.40.50.150">
    <property type="entry name" value="Vaccinia Virus protein VP39"/>
    <property type="match status" value="1"/>
</dbReference>
<dbReference type="PANTHER" id="PTHR33375:SF1">
    <property type="entry name" value="CHROMOSOME-PARTITIONING PROTEIN PARB-RELATED"/>
    <property type="match status" value="1"/>
</dbReference>
<accession>A0A7G9L660</accession>
<name>A0A7G9L660_9SPHN</name>
<dbReference type="InterPro" id="IPR002052">
    <property type="entry name" value="DNA_methylase_N6_adenine_CS"/>
</dbReference>
<dbReference type="InterPro" id="IPR003115">
    <property type="entry name" value="ParB_N"/>
</dbReference>
<dbReference type="KEGG" id="ssau:H8M03_11540"/>
<feature type="domain" description="ParB-like N-terminal" evidence="7">
    <location>
        <begin position="2"/>
        <end position="88"/>
    </location>
</feature>
<comment type="catalytic activity">
    <reaction evidence="6">
        <text>a 2'-deoxyadenosine in DNA + S-adenosyl-L-methionine = an N(6)-methyl-2'-deoxyadenosine in DNA + S-adenosyl-L-homocysteine + H(+)</text>
        <dbReference type="Rhea" id="RHEA:15197"/>
        <dbReference type="Rhea" id="RHEA-COMP:12418"/>
        <dbReference type="Rhea" id="RHEA-COMP:12419"/>
        <dbReference type="ChEBI" id="CHEBI:15378"/>
        <dbReference type="ChEBI" id="CHEBI:57856"/>
        <dbReference type="ChEBI" id="CHEBI:59789"/>
        <dbReference type="ChEBI" id="CHEBI:90615"/>
        <dbReference type="ChEBI" id="CHEBI:90616"/>
        <dbReference type="EC" id="2.1.1.72"/>
    </reaction>
</comment>
<dbReference type="GO" id="GO:0007059">
    <property type="term" value="P:chromosome segregation"/>
    <property type="evidence" value="ECO:0007669"/>
    <property type="project" value="TreeGrafter"/>
</dbReference>
<dbReference type="PIRSF" id="PIRSF036758">
    <property type="entry name" value="Aden_M_ParB"/>
    <property type="match status" value="1"/>
</dbReference>
<keyword evidence="9" id="KW-1185">Reference proteome</keyword>
<dbReference type="GO" id="GO:0009007">
    <property type="term" value="F:site-specific DNA-methyltransferase (adenine-specific) activity"/>
    <property type="evidence" value="ECO:0007669"/>
    <property type="project" value="UniProtKB-EC"/>
</dbReference>
<evidence type="ECO:0000256" key="5">
    <source>
        <dbReference type="ARBA" id="ARBA00022691"/>
    </source>
</evidence>
<dbReference type="EC" id="2.1.1.72" evidence="2"/>
<dbReference type="REBASE" id="442658">
    <property type="entry name" value="M.Sspsand13ORF11540P"/>
</dbReference>
<evidence type="ECO:0000256" key="1">
    <source>
        <dbReference type="ARBA" id="ARBA00006594"/>
    </source>
</evidence>